<keyword evidence="7" id="KW-1185">Reference proteome</keyword>
<dbReference type="Gene3D" id="1.20.1250.20">
    <property type="entry name" value="MFS general substrate transporter like domains"/>
    <property type="match status" value="1"/>
</dbReference>
<evidence type="ECO:0000256" key="2">
    <source>
        <dbReference type="ARBA" id="ARBA00022692"/>
    </source>
</evidence>
<protein>
    <submittedName>
        <fullName evidence="6">Putative mfs alpha-glucoside protein</fullName>
    </submittedName>
</protein>
<keyword evidence="3 5" id="KW-1133">Transmembrane helix</keyword>
<evidence type="ECO:0000256" key="3">
    <source>
        <dbReference type="ARBA" id="ARBA00022989"/>
    </source>
</evidence>
<comment type="subcellular location">
    <subcellularLocation>
        <location evidence="1">Membrane</location>
    </subcellularLocation>
</comment>
<evidence type="ECO:0000313" key="7">
    <source>
        <dbReference type="Proteomes" id="UP000014074"/>
    </source>
</evidence>
<keyword evidence="4 5" id="KW-0472">Membrane</keyword>
<dbReference type="EMBL" id="KB933360">
    <property type="protein sequence ID" value="EON96129.1"/>
    <property type="molecule type" value="Genomic_DNA"/>
</dbReference>
<evidence type="ECO:0000256" key="4">
    <source>
        <dbReference type="ARBA" id="ARBA00023136"/>
    </source>
</evidence>
<proteinExistence type="predicted"/>
<dbReference type="Proteomes" id="UP000014074">
    <property type="component" value="Unassembled WGS sequence"/>
</dbReference>
<dbReference type="HOGENOM" id="CLU_2499461_0_0_1"/>
<dbReference type="OrthoDB" id="4062836at2759"/>
<accession>R8B9Y1</accession>
<dbReference type="GeneID" id="19329266"/>
<feature type="transmembrane region" description="Helical" evidence="5">
    <location>
        <begin position="24"/>
        <end position="42"/>
    </location>
</feature>
<name>R8B9Y1_PHAM7</name>
<dbReference type="InterPro" id="IPR005828">
    <property type="entry name" value="MFS_sugar_transport-like"/>
</dbReference>
<gene>
    <name evidence="6" type="ORF">UCRPA7_8418</name>
</gene>
<evidence type="ECO:0000256" key="5">
    <source>
        <dbReference type="SAM" id="Phobius"/>
    </source>
</evidence>
<evidence type="ECO:0000256" key="1">
    <source>
        <dbReference type="ARBA" id="ARBA00004370"/>
    </source>
</evidence>
<dbReference type="Pfam" id="PF00083">
    <property type="entry name" value="Sugar_tr"/>
    <property type="match status" value="1"/>
</dbReference>
<dbReference type="KEGG" id="tmn:UCRPA7_8418"/>
<dbReference type="AlphaFoldDB" id="R8B9Y1"/>
<sequence length="86" mass="9786">MATIYVYIAPIMLNSPALGMSNTVFFWAGTGFLVYILIWLMVPETKGRSFAELDELFARKIPAWKFAKTEVSVDNRHSEEQLRGEA</sequence>
<reference evidence="7" key="1">
    <citation type="journal article" date="2013" name="Genome Announc.">
        <title>Draft genome sequence of the ascomycete Phaeoacremonium aleophilum strain UCR-PA7, a causal agent of the esca disease complex in grapevines.</title>
        <authorList>
            <person name="Blanco-Ulate B."/>
            <person name="Rolshausen P."/>
            <person name="Cantu D."/>
        </authorList>
    </citation>
    <scope>NUCLEOTIDE SEQUENCE [LARGE SCALE GENOMIC DNA]</scope>
    <source>
        <strain evidence="7">UCR-PA7</strain>
    </source>
</reference>
<organism evidence="6 7">
    <name type="scientific">Phaeoacremonium minimum (strain UCR-PA7)</name>
    <name type="common">Esca disease fungus</name>
    <name type="synonym">Togninia minima</name>
    <dbReference type="NCBI Taxonomy" id="1286976"/>
    <lineage>
        <taxon>Eukaryota</taxon>
        <taxon>Fungi</taxon>
        <taxon>Dikarya</taxon>
        <taxon>Ascomycota</taxon>
        <taxon>Pezizomycotina</taxon>
        <taxon>Sordariomycetes</taxon>
        <taxon>Sordariomycetidae</taxon>
        <taxon>Togniniales</taxon>
        <taxon>Togniniaceae</taxon>
        <taxon>Phaeoacremonium</taxon>
    </lineage>
</organism>
<dbReference type="RefSeq" id="XP_007919122.1">
    <property type="nucleotide sequence ID" value="XM_007920931.1"/>
</dbReference>
<dbReference type="InterPro" id="IPR036259">
    <property type="entry name" value="MFS_trans_sf"/>
</dbReference>
<keyword evidence="2 5" id="KW-0812">Transmembrane</keyword>
<evidence type="ECO:0000313" key="6">
    <source>
        <dbReference type="EMBL" id="EON96129.1"/>
    </source>
</evidence>
<dbReference type="GO" id="GO:0016020">
    <property type="term" value="C:membrane"/>
    <property type="evidence" value="ECO:0007669"/>
    <property type="project" value="UniProtKB-SubCell"/>
</dbReference>
<dbReference type="GO" id="GO:0022857">
    <property type="term" value="F:transmembrane transporter activity"/>
    <property type="evidence" value="ECO:0007669"/>
    <property type="project" value="InterPro"/>
</dbReference>